<feature type="region of interest" description="Disordered" evidence="1">
    <location>
        <begin position="116"/>
        <end position="319"/>
    </location>
</feature>
<feature type="compositionally biased region" description="Low complexity" evidence="1">
    <location>
        <begin position="273"/>
        <end position="288"/>
    </location>
</feature>
<evidence type="ECO:0000259" key="3">
    <source>
        <dbReference type="PROSITE" id="PS50918"/>
    </source>
</evidence>
<dbReference type="SMART" id="SM00240">
    <property type="entry name" value="FHA"/>
    <property type="match status" value="1"/>
</dbReference>
<protein>
    <recommendedName>
        <fullName evidence="5">FHA domain-containing protein</fullName>
    </recommendedName>
</protein>
<dbReference type="InterPro" id="IPR008984">
    <property type="entry name" value="SMAD_FHA_dom_sf"/>
</dbReference>
<dbReference type="Gene3D" id="3.30.720.50">
    <property type="match status" value="1"/>
</dbReference>
<feature type="domain" description="WWE" evidence="3">
    <location>
        <begin position="308"/>
        <end position="389"/>
    </location>
</feature>
<evidence type="ECO:0000259" key="2">
    <source>
        <dbReference type="PROSITE" id="PS50006"/>
    </source>
</evidence>
<accession>A0A7S4LLE9</accession>
<dbReference type="PROSITE" id="PS50006">
    <property type="entry name" value="FHA_DOMAIN"/>
    <property type="match status" value="1"/>
</dbReference>
<dbReference type="SUPFAM" id="SSF49879">
    <property type="entry name" value="SMAD/FHA domain"/>
    <property type="match status" value="1"/>
</dbReference>
<dbReference type="SMART" id="SM00678">
    <property type="entry name" value="WWE"/>
    <property type="match status" value="1"/>
</dbReference>
<dbReference type="PROSITE" id="PS50918">
    <property type="entry name" value="WWE"/>
    <property type="match status" value="1"/>
</dbReference>
<dbReference type="SUPFAM" id="SSF117839">
    <property type="entry name" value="WWE domain"/>
    <property type="match status" value="1"/>
</dbReference>
<dbReference type="EMBL" id="HBJA01140622">
    <property type="protein sequence ID" value="CAE0837092.1"/>
    <property type="molecule type" value="Transcribed_RNA"/>
</dbReference>
<reference evidence="4" key="1">
    <citation type="submission" date="2021-01" db="EMBL/GenBank/DDBJ databases">
        <authorList>
            <person name="Corre E."/>
            <person name="Pelletier E."/>
            <person name="Niang G."/>
            <person name="Scheremetjew M."/>
            <person name="Finn R."/>
            <person name="Kale V."/>
            <person name="Holt S."/>
            <person name="Cochrane G."/>
            <person name="Meng A."/>
            <person name="Brown T."/>
            <person name="Cohen L."/>
        </authorList>
    </citation>
    <scope>NUCLEOTIDE SEQUENCE</scope>
    <source>
        <strain evidence="4">CCMP1594</strain>
    </source>
</reference>
<proteinExistence type="predicted"/>
<evidence type="ECO:0008006" key="5">
    <source>
        <dbReference type="Google" id="ProtNLM"/>
    </source>
</evidence>
<dbReference type="InterPro" id="IPR037197">
    <property type="entry name" value="WWE_dom_sf"/>
</dbReference>
<sequence>MAQLLRPGRDKLVINMGETVVIGRNKKLPEDHQVEADGRVSSQHCAFTSSPDALTITDRSTNGTFVNGDLVGKGKLKALRPGDVVTFCFAKEEVAVSNKFPTFTVLEVFTEDDGCDAASAPRAPDESCSTGPDKAGPPLEPTLAVTQEVDDPSPPSKPLVHASSLPVVPAAKRAQTAPARLHCPSKPPAATPAAPLTPSLALDDATQVDAPDQDSPNGAADADAHDAAAPPPDDVSDDVLADAAPAAAPMEDVVEGADAAAGDDGASEATPVAPSAATNASEAASDRAPSTPTRKGSKKTEASPSPASQSPASAAEDKVPVWYYKDDLEISEDDEEGWAPYPEAISKKIEKGFKALKEVLAINKKYSVHYADKRQFQTKDKDRQRPIKRMLHKAPDVPWLGDVEIPEVPDMETPKAKRKPLKIAADSDSDGSPPKKKRPAAKRVAAARLKAAED</sequence>
<dbReference type="InterPro" id="IPR004170">
    <property type="entry name" value="WWE_dom"/>
</dbReference>
<dbReference type="Gene3D" id="2.60.200.20">
    <property type="match status" value="1"/>
</dbReference>
<evidence type="ECO:0000313" key="4">
    <source>
        <dbReference type="EMBL" id="CAE0837092.1"/>
    </source>
</evidence>
<feature type="domain" description="FHA" evidence="2">
    <location>
        <begin position="20"/>
        <end position="71"/>
    </location>
</feature>
<feature type="compositionally biased region" description="Low complexity" evidence="1">
    <location>
        <begin position="191"/>
        <end position="205"/>
    </location>
</feature>
<evidence type="ECO:0000256" key="1">
    <source>
        <dbReference type="SAM" id="MobiDB-lite"/>
    </source>
</evidence>
<dbReference type="AlphaFoldDB" id="A0A7S4LLE9"/>
<dbReference type="InterPro" id="IPR000253">
    <property type="entry name" value="FHA_dom"/>
</dbReference>
<gene>
    <name evidence="4" type="ORF">EGYM00163_LOCUS48461</name>
</gene>
<feature type="compositionally biased region" description="Low complexity" evidence="1">
    <location>
        <begin position="442"/>
        <end position="454"/>
    </location>
</feature>
<name>A0A7S4LLE9_9EUGL</name>
<dbReference type="Pfam" id="PF02825">
    <property type="entry name" value="WWE"/>
    <property type="match status" value="1"/>
</dbReference>
<dbReference type="InterPro" id="IPR018123">
    <property type="entry name" value="WWE-dom_subgr"/>
</dbReference>
<dbReference type="GO" id="GO:0008270">
    <property type="term" value="F:zinc ion binding"/>
    <property type="evidence" value="ECO:0007669"/>
    <property type="project" value="InterPro"/>
</dbReference>
<dbReference type="Pfam" id="PF00498">
    <property type="entry name" value="FHA"/>
    <property type="match status" value="1"/>
</dbReference>
<feature type="region of interest" description="Disordered" evidence="1">
    <location>
        <begin position="407"/>
        <end position="454"/>
    </location>
</feature>
<feature type="compositionally biased region" description="Low complexity" evidence="1">
    <location>
        <begin position="302"/>
        <end position="314"/>
    </location>
</feature>
<organism evidence="4">
    <name type="scientific">Eutreptiella gymnastica</name>
    <dbReference type="NCBI Taxonomy" id="73025"/>
    <lineage>
        <taxon>Eukaryota</taxon>
        <taxon>Discoba</taxon>
        <taxon>Euglenozoa</taxon>
        <taxon>Euglenida</taxon>
        <taxon>Spirocuta</taxon>
        <taxon>Euglenophyceae</taxon>
        <taxon>Eutreptiales</taxon>
        <taxon>Eutreptiaceae</taxon>
        <taxon>Eutreptiella</taxon>
    </lineage>
</organism>